<accession>A0A0R3Q1T5</accession>
<sequence>MRTLEWDNMRVKVDGRQLHHIRFADDNAFIAPKISQAKHMLDDFDKACGKIGLRLNLTKTVFMKNELVSHAPFTLNGTNFSECSIDIYLGREINVLNDLTPELSRIKQSAWKAFKSIEDVVKRTRNTQLHARVYDSTVLPALTYASETWSLSKQDERSLDVNERTVKRAMPGVSHSKLVSDGIRSYELRQLSRIKDTVLYAKQLKIRCADHVMCMNNNRWARAV</sequence>
<reference evidence="4" key="1">
    <citation type="submission" date="2017-02" db="UniProtKB">
        <authorList>
            <consortium name="WormBaseParasite"/>
        </authorList>
    </citation>
    <scope>IDENTIFICATION</scope>
</reference>
<dbReference type="WBParaSite" id="ACOC_0001300101-mRNA-1">
    <property type="protein sequence ID" value="ACOC_0001300101-mRNA-1"/>
    <property type="gene ID" value="ACOC_0001300101"/>
</dbReference>
<name>A0A0R3Q1T5_ANGCS</name>
<dbReference type="EMBL" id="UYYA01005382">
    <property type="protein sequence ID" value="VDM64587.1"/>
    <property type="molecule type" value="Genomic_DNA"/>
</dbReference>
<dbReference type="PROSITE" id="PS50878">
    <property type="entry name" value="RT_POL"/>
    <property type="match status" value="1"/>
</dbReference>
<gene>
    <name evidence="2" type="ORF">ACOC_LOCUS13002</name>
</gene>
<protein>
    <submittedName>
        <fullName evidence="4">Reverse transcriptase domain-containing protein</fullName>
    </submittedName>
</protein>
<dbReference type="AlphaFoldDB" id="A0A0R3Q1T5"/>
<dbReference type="PANTHER" id="PTHR47027">
    <property type="entry name" value="REVERSE TRANSCRIPTASE DOMAIN-CONTAINING PROTEIN"/>
    <property type="match status" value="1"/>
</dbReference>
<proteinExistence type="predicted"/>
<keyword evidence="3" id="KW-1185">Reference proteome</keyword>
<dbReference type="Proteomes" id="UP000267027">
    <property type="component" value="Unassembled WGS sequence"/>
</dbReference>
<evidence type="ECO:0000313" key="4">
    <source>
        <dbReference type="WBParaSite" id="ACOC_0001300101-mRNA-1"/>
    </source>
</evidence>
<dbReference type="PANTHER" id="PTHR47027:SF20">
    <property type="entry name" value="REVERSE TRANSCRIPTASE-LIKE PROTEIN WITH RNA-DIRECTED DNA POLYMERASE DOMAIN"/>
    <property type="match status" value="1"/>
</dbReference>
<evidence type="ECO:0000313" key="3">
    <source>
        <dbReference type="Proteomes" id="UP000267027"/>
    </source>
</evidence>
<dbReference type="InterPro" id="IPR000477">
    <property type="entry name" value="RT_dom"/>
</dbReference>
<evidence type="ECO:0000259" key="1">
    <source>
        <dbReference type="PROSITE" id="PS50878"/>
    </source>
</evidence>
<feature type="domain" description="Reverse transcriptase" evidence="1">
    <location>
        <begin position="1"/>
        <end position="80"/>
    </location>
</feature>
<evidence type="ECO:0000313" key="2">
    <source>
        <dbReference type="EMBL" id="VDM64587.1"/>
    </source>
</evidence>
<reference evidence="2 3" key="2">
    <citation type="submission" date="2018-11" db="EMBL/GenBank/DDBJ databases">
        <authorList>
            <consortium name="Pathogen Informatics"/>
        </authorList>
    </citation>
    <scope>NUCLEOTIDE SEQUENCE [LARGE SCALE GENOMIC DNA]</scope>
    <source>
        <strain evidence="2 3">Costa Rica</strain>
    </source>
</reference>
<organism evidence="4">
    <name type="scientific">Angiostrongylus costaricensis</name>
    <name type="common">Nematode worm</name>
    <dbReference type="NCBI Taxonomy" id="334426"/>
    <lineage>
        <taxon>Eukaryota</taxon>
        <taxon>Metazoa</taxon>
        <taxon>Ecdysozoa</taxon>
        <taxon>Nematoda</taxon>
        <taxon>Chromadorea</taxon>
        <taxon>Rhabditida</taxon>
        <taxon>Rhabditina</taxon>
        <taxon>Rhabditomorpha</taxon>
        <taxon>Strongyloidea</taxon>
        <taxon>Metastrongylidae</taxon>
        <taxon>Angiostrongylus</taxon>
    </lineage>
</organism>
<dbReference type="OrthoDB" id="407509at2759"/>